<comment type="caution">
    <text evidence="1">The sequence shown here is derived from an EMBL/GenBank/DDBJ whole genome shotgun (WGS) entry which is preliminary data.</text>
</comment>
<reference evidence="1" key="1">
    <citation type="submission" date="2020-06" db="EMBL/GenBank/DDBJ databases">
        <authorList>
            <person name="Li T."/>
            <person name="Hu X."/>
            <person name="Zhang T."/>
            <person name="Song X."/>
            <person name="Zhang H."/>
            <person name="Dai N."/>
            <person name="Sheng W."/>
            <person name="Hou X."/>
            <person name="Wei L."/>
        </authorList>
    </citation>
    <scope>NUCLEOTIDE SEQUENCE</scope>
    <source>
        <strain evidence="1">G02</strain>
        <tissue evidence="1">Leaf</tissue>
    </source>
</reference>
<organism evidence="1">
    <name type="scientific">Sesamum radiatum</name>
    <name type="common">Black benniseed</name>
    <dbReference type="NCBI Taxonomy" id="300843"/>
    <lineage>
        <taxon>Eukaryota</taxon>
        <taxon>Viridiplantae</taxon>
        <taxon>Streptophyta</taxon>
        <taxon>Embryophyta</taxon>
        <taxon>Tracheophyta</taxon>
        <taxon>Spermatophyta</taxon>
        <taxon>Magnoliopsida</taxon>
        <taxon>eudicotyledons</taxon>
        <taxon>Gunneridae</taxon>
        <taxon>Pentapetalae</taxon>
        <taxon>asterids</taxon>
        <taxon>lamiids</taxon>
        <taxon>Lamiales</taxon>
        <taxon>Pedaliaceae</taxon>
        <taxon>Sesamum</taxon>
    </lineage>
</organism>
<name>A0AAW2IN30_SESRA</name>
<gene>
    <name evidence="1" type="ORF">Sradi_7224400</name>
</gene>
<evidence type="ECO:0000313" key="1">
    <source>
        <dbReference type="EMBL" id="KAL0283560.1"/>
    </source>
</evidence>
<accession>A0AAW2IN30</accession>
<dbReference type="EMBL" id="JACGWJ010001263">
    <property type="protein sequence ID" value="KAL0283560.1"/>
    <property type="molecule type" value="Genomic_DNA"/>
</dbReference>
<proteinExistence type="predicted"/>
<sequence>MVANELARCELASSLTRRPRARRVRARAGRKQDQVAGCEFAGLRARRSADSWRRNCWRFFGRESLICKNSFYKGSCKSLLIWNEDCITL</sequence>
<protein>
    <submittedName>
        <fullName evidence="1">Uncharacterized protein</fullName>
    </submittedName>
</protein>
<dbReference type="AlphaFoldDB" id="A0AAW2IN30"/>
<reference evidence="1" key="2">
    <citation type="journal article" date="2024" name="Plant">
        <title>Genomic evolution and insights into agronomic trait innovations of Sesamum species.</title>
        <authorList>
            <person name="Miao H."/>
            <person name="Wang L."/>
            <person name="Qu L."/>
            <person name="Liu H."/>
            <person name="Sun Y."/>
            <person name="Le M."/>
            <person name="Wang Q."/>
            <person name="Wei S."/>
            <person name="Zheng Y."/>
            <person name="Lin W."/>
            <person name="Duan Y."/>
            <person name="Cao H."/>
            <person name="Xiong S."/>
            <person name="Wang X."/>
            <person name="Wei L."/>
            <person name="Li C."/>
            <person name="Ma Q."/>
            <person name="Ju M."/>
            <person name="Zhao R."/>
            <person name="Li G."/>
            <person name="Mu C."/>
            <person name="Tian Q."/>
            <person name="Mei H."/>
            <person name="Zhang T."/>
            <person name="Gao T."/>
            <person name="Zhang H."/>
        </authorList>
    </citation>
    <scope>NUCLEOTIDE SEQUENCE</scope>
    <source>
        <strain evidence="1">G02</strain>
    </source>
</reference>